<feature type="compositionally biased region" description="Gly residues" evidence="1">
    <location>
        <begin position="173"/>
        <end position="189"/>
    </location>
</feature>
<keyword evidence="3" id="KW-1185">Reference proteome</keyword>
<accession>A0A0E0B8M9</accession>
<dbReference type="Gramene" id="OGLUM10G04640.1">
    <property type="protein sequence ID" value="OGLUM10G04640.1"/>
    <property type="gene ID" value="OGLUM10G04640"/>
</dbReference>
<sequence length="222" mass="22644">MARDGREVEAAAPSGGRHIRPPERRGSRAGVRQSGGGLVRRLGRGSTSPNLVEAGSGGGGRGGVRQSVWEALATGSGFPEARSGVRRSRGGRVRWPGRGSTSPGLVEAGSGGGGGGRVRQSVWEALAAGRRPGCGSTFPDLVEAGSGGRGGGGVWQSMGEALSARSGVRWPGGRQGVGGGGGRRSGGGETWEVGRKKREVEAGGREEVRERVEEEERVVGRS</sequence>
<evidence type="ECO:0000313" key="2">
    <source>
        <dbReference type="EnsemblPlants" id="OGLUM10G04640.1"/>
    </source>
</evidence>
<feature type="region of interest" description="Disordered" evidence="1">
    <location>
        <begin position="1"/>
        <end position="118"/>
    </location>
</feature>
<name>A0A0E0B8M9_9ORYZ</name>
<reference evidence="2" key="2">
    <citation type="submission" date="2018-05" db="EMBL/GenBank/DDBJ databases">
        <title>OgluRS3 (Oryza glumaepatula Reference Sequence Version 3).</title>
        <authorList>
            <person name="Zhang J."/>
            <person name="Kudrna D."/>
            <person name="Lee S."/>
            <person name="Talag J."/>
            <person name="Welchert J."/>
            <person name="Wing R.A."/>
        </authorList>
    </citation>
    <scope>NUCLEOTIDE SEQUENCE [LARGE SCALE GENOMIC DNA]</scope>
</reference>
<organism evidence="2">
    <name type="scientific">Oryza glumipatula</name>
    <dbReference type="NCBI Taxonomy" id="40148"/>
    <lineage>
        <taxon>Eukaryota</taxon>
        <taxon>Viridiplantae</taxon>
        <taxon>Streptophyta</taxon>
        <taxon>Embryophyta</taxon>
        <taxon>Tracheophyta</taxon>
        <taxon>Spermatophyta</taxon>
        <taxon>Magnoliopsida</taxon>
        <taxon>Liliopsida</taxon>
        <taxon>Poales</taxon>
        <taxon>Poaceae</taxon>
        <taxon>BOP clade</taxon>
        <taxon>Oryzoideae</taxon>
        <taxon>Oryzeae</taxon>
        <taxon>Oryzinae</taxon>
        <taxon>Oryza</taxon>
    </lineage>
</organism>
<proteinExistence type="predicted"/>
<feature type="region of interest" description="Disordered" evidence="1">
    <location>
        <begin position="163"/>
        <end position="222"/>
    </location>
</feature>
<protein>
    <submittedName>
        <fullName evidence="2">Uncharacterized protein</fullName>
    </submittedName>
</protein>
<dbReference type="HOGENOM" id="CLU_1247056_0_0_1"/>
<dbReference type="EnsemblPlants" id="OGLUM10G04640.1">
    <property type="protein sequence ID" value="OGLUM10G04640.1"/>
    <property type="gene ID" value="OGLUM10G04640"/>
</dbReference>
<feature type="compositionally biased region" description="Basic and acidic residues" evidence="1">
    <location>
        <begin position="192"/>
        <end position="222"/>
    </location>
</feature>
<evidence type="ECO:0000256" key="1">
    <source>
        <dbReference type="SAM" id="MobiDB-lite"/>
    </source>
</evidence>
<dbReference type="AlphaFoldDB" id="A0A0E0B8M9"/>
<evidence type="ECO:0000313" key="3">
    <source>
        <dbReference type="Proteomes" id="UP000026961"/>
    </source>
</evidence>
<dbReference type="Proteomes" id="UP000026961">
    <property type="component" value="Chromosome 10"/>
</dbReference>
<reference evidence="2" key="1">
    <citation type="submission" date="2015-04" db="UniProtKB">
        <authorList>
            <consortium name="EnsemblPlants"/>
        </authorList>
    </citation>
    <scope>IDENTIFICATION</scope>
</reference>